<dbReference type="OrthoDB" id="9795622at2"/>
<gene>
    <name evidence="9" type="ORF">D2V04_03080</name>
</gene>
<feature type="domain" description="GP-PDE" evidence="8">
    <location>
        <begin position="28"/>
        <end position="344"/>
    </location>
</feature>
<feature type="chain" id="PRO_5019462666" description="glycerophosphodiester phosphodiesterase" evidence="7">
    <location>
        <begin position="24"/>
        <end position="353"/>
    </location>
</feature>
<comment type="similarity">
    <text evidence="1">Belongs to the glycerophosphoryl diester phosphodiesterase family.</text>
</comment>
<dbReference type="SUPFAM" id="SSF51695">
    <property type="entry name" value="PLC-like phosphodiesterases"/>
    <property type="match status" value="1"/>
</dbReference>
<evidence type="ECO:0000313" key="9">
    <source>
        <dbReference type="EMBL" id="RIV80294.1"/>
    </source>
</evidence>
<keyword evidence="10" id="KW-1185">Reference proteome</keyword>
<dbReference type="Gene3D" id="3.20.20.190">
    <property type="entry name" value="Phosphatidylinositol (PI) phosphodiesterase"/>
    <property type="match status" value="1"/>
</dbReference>
<dbReference type="GO" id="GO:0008889">
    <property type="term" value="F:glycerophosphodiester phosphodiesterase activity"/>
    <property type="evidence" value="ECO:0007669"/>
    <property type="project" value="UniProtKB-EC"/>
</dbReference>
<evidence type="ECO:0000256" key="7">
    <source>
        <dbReference type="SAM" id="SignalP"/>
    </source>
</evidence>
<proteinExistence type="inferred from homology"/>
<dbReference type="RefSeq" id="WP_119511880.1">
    <property type="nucleotide sequence ID" value="NZ_QXFK01000011.1"/>
</dbReference>
<comment type="caution">
    <text evidence="9">The sequence shown here is derived from an EMBL/GenBank/DDBJ whole genome shotgun (WGS) entry which is preliminary data.</text>
</comment>
<feature type="signal peptide" evidence="7">
    <location>
        <begin position="1"/>
        <end position="23"/>
    </location>
</feature>
<name>A0A418NKZ2_9SPHN</name>
<evidence type="ECO:0000259" key="8">
    <source>
        <dbReference type="PROSITE" id="PS51704"/>
    </source>
</evidence>
<reference evidence="9 10" key="1">
    <citation type="submission" date="2018-08" db="EMBL/GenBank/DDBJ databases">
        <title>Altererythrobacter sp.Ery1 and Ery12, the genome sequencing of novel strains in genus Alterythrobacter.</title>
        <authorList>
            <person name="Cheng H."/>
            <person name="Wu Y.-H."/>
            <person name="Fang C."/>
            <person name="Xu X.-W."/>
        </authorList>
    </citation>
    <scope>NUCLEOTIDE SEQUENCE [LARGE SCALE GENOMIC DNA]</scope>
    <source>
        <strain evidence="9 10">Ery1</strain>
    </source>
</reference>
<dbReference type="EMBL" id="QXFK01000011">
    <property type="protein sequence ID" value="RIV80294.1"/>
    <property type="molecule type" value="Genomic_DNA"/>
</dbReference>
<comment type="catalytic activity">
    <reaction evidence="6">
        <text>a sn-glycero-3-phosphodiester + H2O = an alcohol + sn-glycerol 3-phosphate + H(+)</text>
        <dbReference type="Rhea" id="RHEA:12969"/>
        <dbReference type="ChEBI" id="CHEBI:15377"/>
        <dbReference type="ChEBI" id="CHEBI:15378"/>
        <dbReference type="ChEBI" id="CHEBI:30879"/>
        <dbReference type="ChEBI" id="CHEBI:57597"/>
        <dbReference type="ChEBI" id="CHEBI:83408"/>
        <dbReference type="EC" id="3.1.4.46"/>
    </reaction>
</comment>
<dbReference type="Pfam" id="PF03009">
    <property type="entry name" value="GDPD"/>
    <property type="match status" value="1"/>
</dbReference>
<dbReference type="PANTHER" id="PTHR43620:SF7">
    <property type="entry name" value="GLYCEROPHOSPHODIESTER PHOSPHODIESTERASE GDPD5-RELATED"/>
    <property type="match status" value="1"/>
</dbReference>
<evidence type="ECO:0000256" key="1">
    <source>
        <dbReference type="ARBA" id="ARBA00007277"/>
    </source>
</evidence>
<dbReference type="AlphaFoldDB" id="A0A418NKZ2"/>
<dbReference type="GO" id="GO:0006629">
    <property type="term" value="P:lipid metabolic process"/>
    <property type="evidence" value="ECO:0007669"/>
    <property type="project" value="InterPro"/>
</dbReference>
<keyword evidence="4" id="KW-0319">Glycerol metabolism</keyword>
<dbReference type="InterPro" id="IPR017946">
    <property type="entry name" value="PLC-like_Pdiesterase_TIM-brl"/>
</dbReference>
<dbReference type="EC" id="3.1.4.46" evidence="2"/>
<dbReference type="InterPro" id="IPR030395">
    <property type="entry name" value="GP_PDE_dom"/>
</dbReference>
<dbReference type="Proteomes" id="UP000285092">
    <property type="component" value="Unassembled WGS sequence"/>
</dbReference>
<evidence type="ECO:0000256" key="3">
    <source>
        <dbReference type="ARBA" id="ARBA00022729"/>
    </source>
</evidence>
<keyword evidence="3 7" id="KW-0732">Signal</keyword>
<accession>A0A418NKZ2</accession>
<evidence type="ECO:0000256" key="4">
    <source>
        <dbReference type="ARBA" id="ARBA00022798"/>
    </source>
</evidence>
<evidence type="ECO:0000313" key="10">
    <source>
        <dbReference type="Proteomes" id="UP000285092"/>
    </source>
</evidence>
<evidence type="ECO:0000256" key="5">
    <source>
        <dbReference type="ARBA" id="ARBA00022801"/>
    </source>
</evidence>
<dbReference type="GO" id="GO:0042597">
    <property type="term" value="C:periplasmic space"/>
    <property type="evidence" value="ECO:0007669"/>
    <property type="project" value="TreeGrafter"/>
</dbReference>
<dbReference type="PROSITE" id="PS51704">
    <property type="entry name" value="GP_PDE"/>
    <property type="match status" value="1"/>
</dbReference>
<keyword evidence="5" id="KW-0378">Hydrolase</keyword>
<evidence type="ECO:0000256" key="6">
    <source>
        <dbReference type="ARBA" id="ARBA00047512"/>
    </source>
</evidence>
<dbReference type="PANTHER" id="PTHR43620">
    <property type="entry name" value="GLYCEROPHOSPHORYL DIESTER PHOSPHODIESTERASE"/>
    <property type="match status" value="1"/>
</dbReference>
<evidence type="ECO:0000256" key="2">
    <source>
        <dbReference type="ARBA" id="ARBA00012247"/>
    </source>
</evidence>
<protein>
    <recommendedName>
        <fullName evidence="2">glycerophosphodiester phosphodiesterase</fullName>
        <ecNumber evidence="2">3.1.4.46</ecNumber>
    </recommendedName>
</protein>
<organism evidence="9 10">
    <name type="scientific">Pelagerythrobacter aerophilus</name>
    <dbReference type="NCBI Taxonomy" id="2306995"/>
    <lineage>
        <taxon>Bacteria</taxon>
        <taxon>Pseudomonadati</taxon>
        <taxon>Pseudomonadota</taxon>
        <taxon>Alphaproteobacteria</taxon>
        <taxon>Sphingomonadales</taxon>
        <taxon>Erythrobacteraceae</taxon>
        <taxon>Pelagerythrobacter</taxon>
    </lineage>
</organism>
<dbReference type="GO" id="GO:0006071">
    <property type="term" value="P:glycerol metabolic process"/>
    <property type="evidence" value="ECO:0007669"/>
    <property type="project" value="UniProtKB-KW"/>
</dbReference>
<sequence>MGRSFILSALAALALAAPIAAQEAPPGVLVIAHRGASGERPEHTLAAYERAIDQGADYVEPDLVATRDRVLVARHENEISGTTDVADHPEFADRRTTKAIDGQQVTGWFVEDFTLAELRTLRAKERLPALRPGNARFDGLYQIPTFAEIAALVKAKEAETGRRIGLYPELKHPQFLLQHAGIDTVDLLLRELTAAGIEADDPVFIQSFEIAPLRRLDARSDYKLVQLVGVEGGPADEPAMRYSAMVTMDGAARIAEYADAVSADIRLLLEEDGTPSGLVTAAHAAGLKVHAWTLRKENAFLPPPLRRDESEGARGCPEKLWALLARAGVDGVIADDPALAVAARAGATCERPE</sequence>